<organism evidence="1">
    <name type="scientific">Anguilla anguilla</name>
    <name type="common">European freshwater eel</name>
    <name type="synonym">Muraena anguilla</name>
    <dbReference type="NCBI Taxonomy" id="7936"/>
    <lineage>
        <taxon>Eukaryota</taxon>
        <taxon>Metazoa</taxon>
        <taxon>Chordata</taxon>
        <taxon>Craniata</taxon>
        <taxon>Vertebrata</taxon>
        <taxon>Euteleostomi</taxon>
        <taxon>Actinopterygii</taxon>
        <taxon>Neopterygii</taxon>
        <taxon>Teleostei</taxon>
        <taxon>Anguilliformes</taxon>
        <taxon>Anguillidae</taxon>
        <taxon>Anguilla</taxon>
    </lineage>
</organism>
<evidence type="ECO:0000313" key="1">
    <source>
        <dbReference type="EMBL" id="JAH69970.1"/>
    </source>
</evidence>
<reference evidence="1" key="2">
    <citation type="journal article" date="2015" name="Fish Shellfish Immunol.">
        <title>Early steps in the European eel (Anguilla anguilla)-Vibrio vulnificus interaction in the gills: Role of the RtxA13 toxin.</title>
        <authorList>
            <person name="Callol A."/>
            <person name="Pajuelo D."/>
            <person name="Ebbesson L."/>
            <person name="Teles M."/>
            <person name="MacKenzie S."/>
            <person name="Amaro C."/>
        </authorList>
    </citation>
    <scope>NUCLEOTIDE SEQUENCE</scope>
</reference>
<dbReference type="AlphaFoldDB" id="A0A0E9UXQ7"/>
<name>A0A0E9UXQ7_ANGAN</name>
<proteinExistence type="predicted"/>
<reference evidence="1" key="1">
    <citation type="submission" date="2014-11" db="EMBL/GenBank/DDBJ databases">
        <authorList>
            <person name="Amaro Gonzalez C."/>
        </authorList>
    </citation>
    <scope>NUCLEOTIDE SEQUENCE</scope>
</reference>
<dbReference type="EMBL" id="GBXM01038607">
    <property type="protein sequence ID" value="JAH69970.1"/>
    <property type="molecule type" value="Transcribed_RNA"/>
</dbReference>
<accession>A0A0E9UXQ7</accession>
<protein>
    <submittedName>
        <fullName evidence="1">Uncharacterized protein</fullName>
    </submittedName>
</protein>
<sequence length="33" mass="3581">MATILSIHPLAGDVCVLRPWGLLLFHQAQPVIA</sequence>